<proteinExistence type="predicted"/>
<dbReference type="PANTHER" id="PTHR46113">
    <property type="entry name" value="SNAC DOMAIN-CONTAINING PROTEIN"/>
    <property type="match status" value="1"/>
</dbReference>
<evidence type="ECO:0000313" key="1">
    <source>
        <dbReference type="EnsemblMetazoa" id="XP_031785588"/>
    </source>
</evidence>
<dbReference type="InParanoid" id="A0A7M7QEY1"/>
<sequence length="762" mass="88528">MAYNLRERVNHIGYCTNQIVATNNLPTIKQVLAALFYNLRRVSKSVRESAKLTIEECIIIWKKARIPTQEDKKCVIKLEAEYERWRKIQRNASRRSDTQIKNEQTYKESINKLFDIACADALKKMEDESDKQFLLDQRALQRNETLSSITSTTYTDTSKPSPMEVDYESLNIVKNEISVTFDQDKVVDASLKMQKDDSRSTATKEDLHELLETESESPLFESTPPLKRRATEPIMSAKLATVLDKCKISKRDVMNLLMAATEAFRIDTRNLVLNTSSIHRARQNFRKERYEAMKKLAPPLFSGLPSTIHWDGKLLPGYLRRETTDKLAIIITSNGMEQLLGVPNISSSSGINQAQAIFDTLNDWSLLENIEALCCDSTASNTGRINGACVLLERLIDKDLLYFICRHHIYEIVLRSTFEIKFGKTIGPEVQLFKNFGDFWKSVDQTKFEPGISDTFVIESLQDVKEEILDFCSKYLKKDLNRSDFKEFLELVIIFLGRKLPSGITFYPPIHHPPIHHARWMAKAIYCLKIFIFRKQYLLDKKDVEVKCRDVCIFIVRVYVHAWFCTPFAAQAPNQDLKFLKYLYEYRRIDESISDCPVRKFMNHLWYLTPQLTALAFFDFTISNEEKLKMCEALQSNSSAFDYGKRILVNEKNLDKIVNSSISDFICKDTYETFRRLKIDTTFLEKHPSKWAKGRNYTHGLEVVKNLRVVNDTAEREVKLITEFNNLLTKDEKQLQYLLPAIKDYRSLLSDSKKETLMRPYE</sequence>
<dbReference type="EnsemblMetazoa" id="XM_031929728">
    <property type="protein sequence ID" value="XP_031785588"/>
    <property type="gene ID" value="LOC116417274"/>
</dbReference>
<reference evidence="1" key="1">
    <citation type="submission" date="2021-01" db="UniProtKB">
        <authorList>
            <consortium name="EnsemblMetazoa"/>
        </authorList>
    </citation>
    <scope>IDENTIFICATION</scope>
</reference>
<dbReference type="AlphaFoldDB" id="A0A7M7QEY1"/>
<name>A0A7M7QEY1_NASVI</name>
<dbReference type="Proteomes" id="UP000002358">
    <property type="component" value="Chromosome 4"/>
</dbReference>
<dbReference type="OrthoDB" id="7667520at2759"/>
<dbReference type="RefSeq" id="XP_031785588.1">
    <property type="nucleotide sequence ID" value="XM_031929728.1"/>
</dbReference>
<organism evidence="1 2">
    <name type="scientific">Nasonia vitripennis</name>
    <name type="common">Parasitic wasp</name>
    <dbReference type="NCBI Taxonomy" id="7425"/>
    <lineage>
        <taxon>Eukaryota</taxon>
        <taxon>Metazoa</taxon>
        <taxon>Ecdysozoa</taxon>
        <taxon>Arthropoda</taxon>
        <taxon>Hexapoda</taxon>
        <taxon>Insecta</taxon>
        <taxon>Pterygota</taxon>
        <taxon>Neoptera</taxon>
        <taxon>Endopterygota</taxon>
        <taxon>Hymenoptera</taxon>
        <taxon>Apocrita</taxon>
        <taxon>Proctotrupomorpha</taxon>
        <taxon>Chalcidoidea</taxon>
        <taxon>Pteromalidae</taxon>
        <taxon>Pteromalinae</taxon>
        <taxon>Nasonia</taxon>
    </lineage>
</organism>
<accession>A0A7M7QEY1</accession>
<protein>
    <submittedName>
        <fullName evidence="1">Uncharacterized protein</fullName>
    </submittedName>
</protein>
<dbReference type="PANTHER" id="PTHR46113:SF1">
    <property type="entry name" value="PEPTIDASE M17 LEUCYL AMINOPEPTIDASE N-TERMINAL DOMAIN-CONTAINING PROTEIN"/>
    <property type="match status" value="1"/>
</dbReference>
<keyword evidence="2" id="KW-1185">Reference proteome</keyword>
<dbReference type="GeneID" id="116417274"/>
<dbReference type="KEGG" id="nvi:116417274"/>
<evidence type="ECO:0000313" key="2">
    <source>
        <dbReference type="Proteomes" id="UP000002358"/>
    </source>
</evidence>